<sequence>MADAQPTPHTDLEQRRATVRQLHDAGHSNRAIGRQLGISKDAVARDLRATEPPTVEPDALSTGPDAPRTETPARAATEPDRPERAPLTLSSGNKVRPWLVHELDSQLIQDLNVLIDRRTGRLPAPLERAIRIAAAARRAAWISRMPTDARHDRATTASHGDA</sequence>
<organism evidence="2 3">
    <name type="scientific">Streptomyces shenzhenensis</name>
    <dbReference type="NCBI Taxonomy" id="943815"/>
    <lineage>
        <taxon>Bacteria</taxon>
        <taxon>Bacillati</taxon>
        <taxon>Actinomycetota</taxon>
        <taxon>Actinomycetes</taxon>
        <taxon>Kitasatosporales</taxon>
        <taxon>Streptomycetaceae</taxon>
        <taxon>Streptomyces</taxon>
    </lineage>
</organism>
<feature type="compositionally biased region" description="Low complexity" evidence="1">
    <location>
        <begin position="64"/>
        <end position="76"/>
    </location>
</feature>
<reference evidence="2 3" key="1">
    <citation type="submission" date="2017-11" db="EMBL/GenBank/DDBJ databases">
        <title>Draft genome of actinobacteria isolated from guarana (Paullinia cupana (Mart.) Ducke.</title>
        <authorList>
            <person name="Siqueira K.A."/>
            <person name="Liotti R.G."/>
            <person name="Mendes T.A.O."/>
            <person name="Soares M.A."/>
        </authorList>
    </citation>
    <scope>NUCLEOTIDE SEQUENCE [LARGE SCALE GENOMIC DNA]</scope>
    <source>
        <strain evidence="2 3">193</strain>
    </source>
</reference>
<protein>
    <recommendedName>
        <fullName evidence="4">Transposase IS30-like HTH domain-containing protein</fullName>
    </recommendedName>
</protein>
<proteinExistence type="predicted"/>
<comment type="caution">
    <text evidence="2">The sequence shown here is derived from an EMBL/GenBank/DDBJ whole genome shotgun (WGS) entry which is preliminary data.</text>
</comment>
<evidence type="ECO:0000313" key="2">
    <source>
        <dbReference type="EMBL" id="RMB85610.1"/>
    </source>
</evidence>
<dbReference type="Proteomes" id="UP000270471">
    <property type="component" value="Unassembled WGS sequence"/>
</dbReference>
<dbReference type="AlphaFoldDB" id="A0A3M0IC24"/>
<dbReference type="Gene3D" id="1.10.10.60">
    <property type="entry name" value="Homeodomain-like"/>
    <property type="match status" value="1"/>
</dbReference>
<evidence type="ECO:0000256" key="1">
    <source>
        <dbReference type="SAM" id="MobiDB-lite"/>
    </source>
</evidence>
<feature type="region of interest" description="Disordered" evidence="1">
    <location>
        <begin position="1"/>
        <end position="90"/>
    </location>
</feature>
<feature type="compositionally biased region" description="Basic and acidic residues" evidence="1">
    <location>
        <begin position="10"/>
        <end position="27"/>
    </location>
</feature>
<keyword evidence="3" id="KW-1185">Reference proteome</keyword>
<accession>A0A3M0IC24</accession>
<gene>
    <name evidence="2" type="ORF">CTZ28_12520</name>
</gene>
<evidence type="ECO:0008006" key="4">
    <source>
        <dbReference type="Google" id="ProtNLM"/>
    </source>
</evidence>
<dbReference type="RefSeq" id="WP_121889432.1">
    <property type="nucleotide sequence ID" value="NZ_PENI01000006.1"/>
</dbReference>
<dbReference type="EMBL" id="PENI01000006">
    <property type="protein sequence ID" value="RMB85610.1"/>
    <property type="molecule type" value="Genomic_DNA"/>
</dbReference>
<name>A0A3M0IC24_9ACTN</name>
<evidence type="ECO:0000313" key="3">
    <source>
        <dbReference type="Proteomes" id="UP000270471"/>
    </source>
</evidence>